<feature type="domain" description="TonB-dependent receptor-like beta-barrel" evidence="17">
    <location>
        <begin position="253"/>
        <end position="679"/>
    </location>
</feature>
<dbReference type="EMBL" id="LSNE01000003">
    <property type="protein sequence ID" value="KXI30073.1"/>
    <property type="molecule type" value="Genomic_DNA"/>
</dbReference>
<evidence type="ECO:0000256" key="6">
    <source>
        <dbReference type="ARBA" id="ARBA00022692"/>
    </source>
</evidence>
<comment type="caution">
    <text evidence="19">The sequence shown here is derived from an EMBL/GenBank/DDBJ whole genome shotgun (WGS) entry which is preliminary data.</text>
</comment>
<feature type="domain" description="TonB-dependent receptor plug" evidence="18">
    <location>
        <begin position="61"/>
        <end position="162"/>
    </location>
</feature>
<dbReference type="InterPro" id="IPR037066">
    <property type="entry name" value="Plug_dom_sf"/>
</dbReference>
<dbReference type="OrthoDB" id="8663017at2"/>
<evidence type="ECO:0000256" key="5">
    <source>
        <dbReference type="ARBA" id="ARBA00022496"/>
    </source>
</evidence>
<evidence type="ECO:0000256" key="10">
    <source>
        <dbReference type="ARBA" id="ARBA00023077"/>
    </source>
</evidence>
<dbReference type="Pfam" id="PF00593">
    <property type="entry name" value="TonB_dep_Rec_b-barrel"/>
    <property type="match status" value="1"/>
</dbReference>
<evidence type="ECO:0000256" key="8">
    <source>
        <dbReference type="ARBA" id="ARBA00023004"/>
    </source>
</evidence>
<evidence type="ECO:0000256" key="2">
    <source>
        <dbReference type="ARBA" id="ARBA00009810"/>
    </source>
</evidence>
<evidence type="ECO:0000256" key="4">
    <source>
        <dbReference type="ARBA" id="ARBA00022452"/>
    </source>
</evidence>
<evidence type="ECO:0000256" key="14">
    <source>
        <dbReference type="PROSITE-ProRule" id="PRU01360"/>
    </source>
</evidence>
<keyword evidence="5" id="KW-0410">Iron transport</keyword>
<keyword evidence="3 14" id="KW-0813">Transport</keyword>
<dbReference type="InterPro" id="IPR000531">
    <property type="entry name" value="Beta-barrel_TonB"/>
</dbReference>
<dbReference type="Gene3D" id="2.40.170.20">
    <property type="entry name" value="TonB-dependent receptor, beta-barrel domain"/>
    <property type="match status" value="1"/>
</dbReference>
<dbReference type="AlphaFoldDB" id="A0A136A4B1"/>
<dbReference type="InterPro" id="IPR010105">
    <property type="entry name" value="TonB_sidphr_rcpt"/>
</dbReference>
<evidence type="ECO:0000256" key="15">
    <source>
        <dbReference type="RuleBase" id="RU003357"/>
    </source>
</evidence>
<dbReference type="CDD" id="cd01347">
    <property type="entry name" value="ligand_gated_channel"/>
    <property type="match status" value="1"/>
</dbReference>
<evidence type="ECO:0000256" key="12">
    <source>
        <dbReference type="ARBA" id="ARBA00023170"/>
    </source>
</evidence>
<evidence type="ECO:0000256" key="9">
    <source>
        <dbReference type="ARBA" id="ARBA00023065"/>
    </source>
</evidence>
<comment type="similarity">
    <text evidence="2 14 15">Belongs to the TonB-dependent receptor family.</text>
</comment>
<keyword evidence="13 14" id="KW-0998">Cell outer membrane</keyword>
<comment type="subcellular location">
    <subcellularLocation>
        <location evidence="1 14">Cell outer membrane</location>
        <topology evidence="1 14">Multi-pass membrane protein</topology>
    </subcellularLocation>
</comment>
<evidence type="ECO:0000313" key="19">
    <source>
        <dbReference type="EMBL" id="KXI30073.1"/>
    </source>
</evidence>
<dbReference type="InterPro" id="IPR039426">
    <property type="entry name" value="TonB-dep_rcpt-like"/>
</dbReference>
<dbReference type="PROSITE" id="PS52016">
    <property type="entry name" value="TONB_DEPENDENT_REC_3"/>
    <property type="match status" value="1"/>
</dbReference>
<name>A0A136A4B1_9ALTE</name>
<organism evidence="19 20">
    <name type="scientific">Paraglaciecola hydrolytica</name>
    <dbReference type="NCBI Taxonomy" id="1799789"/>
    <lineage>
        <taxon>Bacteria</taxon>
        <taxon>Pseudomonadati</taxon>
        <taxon>Pseudomonadota</taxon>
        <taxon>Gammaproteobacteria</taxon>
        <taxon>Alteromonadales</taxon>
        <taxon>Alteromonadaceae</taxon>
        <taxon>Paraglaciecola</taxon>
    </lineage>
</organism>
<accession>A0A136A4B1</accession>
<dbReference type="InterPro" id="IPR036942">
    <property type="entry name" value="Beta-barrel_TonB_sf"/>
</dbReference>
<protein>
    <submittedName>
        <fullName evidence="19">Porin</fullName>
    </submittedName>
</protein>
<evidence type="ECO:0000313" key="20">
    <source>
        <dbReference type="Proteomes" id="UP000070299"/>
    </source>
</evidence>
<dbReference type="Pfam" id="PF07715">
    <property type="entry name" value="Plug"/>
    <property type="match status" value="1"/>
</dbReference>
<proteinExistence type="inferred from homology"/>
<dbReference type="STRING" id="1799789.AX660_08715"/>
<keyword evidence="6 14" id="KW-0812">Transmembrane</keyword>
<feature type="signal peptide" evidence="16">
    <location>
        <begin position="1"/>
        <end position="26"/>
    </location>
</feature>
<dbReference type="GO" id="GO:0009279">
    <property type="term" value="C:cell outer membrane"/>
    <property type="evidence" value="ECO:0007669"/>
    <property type="project" value="UniProtKB-SubCell"/>
</dbReference>
<evidence type="ECO:0000256" key="3">
    <source>
        <dbReference type="ARBA" id="ARBA00022448"/>
    </source>
</evidence>
<dbReference type="GO" id="GO:0015344">
    <property type="term" value="F:siderophore uptake transmembrane transporter activity"/>
    <property type="evidence" value="ECO:0007669"/>
    <property type="project" value="TreeGrafter"/>
</dbReference>
<dbReference type="RefSeq" id="WP_068373809.1">
    <property type="nucleotide sequence ID" value="NZ_LSNE01000003.1"/>
</dbReference>
<dbReference type="GO" id="GO:0015891">
    <property type="term" value="P:siderophore transport"/>
    <property type="evidence" value="ECO:0007669"/>
    <property type="project" value="InterPro"/>
</dbReference>
<evidence type="ECO:0000259" key="17">
    <source>
        <dbReference type="Pfam" id="PF00593"/>
    </source>
</evidence>
<dbReference type="GO" id="GO:0038023">
    <property type="term" value="F:signaling receptor activity"/>
    <property type="evidence" value="ECO:0007669"/>
    <property type="project" value="InterPro"/>
</dbReference>
<dbReference type="InterPro" id="IPR012910">
    <property type="entry name" value="Plug_dom"/>
</dbReference>
<sequence>MQGSRFTLLPLTCAVSLALGSLSAVANENATASNEIEKVTVTGNYTVSEVIDTATGLGLTLRETPQSVSVMTELRIQDQALDSIVDTVTNAVGVSSKEVDKIRHTIRARGFDVNSYQIDGVPLSWSLAGDSGETIVDVSIYERVEFVRGATGLLTGAGDPSGSINLVRKHADSSEFTGYVNAAIGSWNNRELTTDLASSLNQEGSVRGRIVAKYEDGESYEDLYENTKVVLYGVVEADLSSSTLLRVGASYQNNDPTAPTWGALPTFFTDGTMTDWDVSKTTAAQWTQWETTGTNFFANLHHQFSNGMELVINYNNLKYEQSTELLYLFGTLDKITGEGLSSWPYKSEGESKQDSFDMQLKGQYKFFDVEHDFVIGALISDQSADTVTFAPLDNAFLPVGNFYQWDGVFPEPNWSNESSIAEAMDTEQKGVYGATRIHLSDAFKVIVGGRIASWQRTGVSYDTVTDFGDTGVFIPYAGALYDLNQTYRIYASYTEIFQPQNAQDRNGDYLAPKEGKSYEIGLKSTHLNDRLHTSFALFRIDQDNLGQTDVGYIVPGTVNTQAQYAAQGTVSEGFEIEIVGEPIDGWNINAGYTQFNAEDAGGTEVNADHPRKQFKLFTTYNLLDLLPALTIGGGLNWQDDTYSENGTIRIDQDAYTVVNLMAKYAINERTQVQLNLNNLLDEKYYSQIGFFDQYRYGAPKNVTLNLQYHF</sequence>
<evidence type="ECO:0000259" key="18">
    <source>
        <dbReference type="Pfam" id="PF07715"/>
    </source>
</evidence>
<keyword evidence="20" id="KW-1185">Reference proteome</keyword>
<keyword evidence="9" id="KW-0406">Ion transport</keyword>
<evidence type="ECO:0000256" key="1">
    <source>
        <dbReference type="ARBA" id="ARBA00004571"/>
    </source>
</evidence>
<dbReference type="Gene3D" id="2.170.130.10">
    <property type="entry name" value="TonB-dependent receptor, plug domain"/>
    <property type="match status" value="1"/>
</dbReference>
<dbReference type="PANTHER" id="PTHR32552:SF74">
    <property type="entry name" value="HYDROXAMATE SIDEROPHORE RECEPTOR FHUE"/>
    <property type="match status" value="1"/>
</dbReference>
<dbReference type="SUPFAM" id="SSF56935">
    <property type="entry name" value="Porins"/>
    <property type="match status" value="1"/>
</dbReference>
<keyword evidence="4 14" id="KW-1134">Transmembrane beta strand</keyword>
<dbReference type="Proteomes" id="UP000070299">
    <property type="component" value="Unassembled WGS sequence"/>
</dbReference>
<dbReference type="PANTHER" id="PTHR32552">
    <property type="entry name" value="FERRICHROME IRON RECEPTOR-RELATED"/>
    <property type="match status" value="1"/>
</dbReference>
<evidence type="ECO:0000256" key="7">
    <source>
        <dbReference type="ARBA" id="ARBA00022729"/>
    </source>
</evidence>
<keyword evidence="11 14" id="KW-0472">Membrane</keyword>
<gene>
    <name evidence="19" type="ORF">AX660_08715</name>
</gene>
<evidence type="ECO:0000256" key="13">
    <source>
        <dbReference type="ARBA" id="ARBA00023237"/>
    </source>
</evidence>
<feature type="chain" id="PRO_5007469515" evidence="16">
    <location>
        <begin position="27"/>
        <end position="710"/>
    </location>
</feature>
<evidence type="ECO:0000256" key="16">
    <source>
        <dbReference type="SAM" id="SignalP"/>
    </source>
</evidence>
<keyword evidence="12" id="KW-0675">Receptor</keyword>
<dbReference type="FunFam" id="2.170.130.10:FF:000010">
    <property type="entry name" value="Ferripyoverdine receptor"/>
    <property type="match status" value="1"/>
</dbReference>
<keyword evidence="7 16" id="KW-0732">Signal</keyword>
<evidence type="ECO:0000256" key="11">
    <source>
        <dbReference type="ARBA" id="ARBA00023136"/>
    </source>
</evidence>
<keyword evidence="8" id="KW-0408">Iron</keyword>
<keyword evidence="10 15" id="KW-0798">TonB box</keyword>
<reference evidence="20" key="1">
    <citation type="submission" date="2016-02" db="EMBL/GenBank/DDBJ databases">
        <authorList>
            <person name="Schultz-Johansen M."/>
            <person name="Glaring M.A."/>
            <person name="Bech P.K."/>
            <person name="Stougaard P."/>
        </authorList>
    </citation>
    <scope>NUCLEOTIDE SEQUENCE [LARGE SCALE GENOMIC DNA]</scope>
    <source>
        <strain evidence="20">S66</strain>
    </source>
</reference>
<dbReference type="NCBIfam" id="TIGR01783">
    <property type="entry name" value="TonB-siderophor"/>
    <property type="match status" value="1"/>
</dbReference>